<evidence type="ECO:0000256" key="1">
    <source>
        <dbReference type="SAM" id="MobiDB-lite"/>
    </source>
</evidence>
<dbReference type="Proteomes" id="UP000832041">
    <property type="component" value="Chromosome"/>
</dbReference>
<organism evidence="2 3">
    <name type="scientific">Thermobifida alba</name>
    <name type="common">Thermomonospora alba</name>
    <dbReference type="NCBI Taxonomy" id="53522"/>
    <lineage>
        <taxon>Bacteria</taxon>
        <taxon>Bacillati</taxon>
        <taxon>Actinomycetota</taxon>
        <taxon>Actinomycetes</taxon>
        <taxon>Streptosporangiales</taxon>
        <taxon>Nocardiopsidaceae</taxon>
        <taxon>Thermobifida</taxon>
    </lineage>
</organism>
<accession>A0ABY4L216</accession>
<name>A0ABY4L216_THEAE</name>
<evidence type="ECO:0000313" key="2">
    <source>
        <dbReference type="EMBL" id="UPT21399.1"/>
    </source>
</evidence>
<reference evidence="2 3" key="1">
    <citation type="submission" date="2020-04" db="EMBL/GenBank/DDBJ databases">
        <title>Thermobifida alba genome sequencing and assembly.</title>
        <authorList>
            <person name="Luzics S."/>
            <person name="Horvath B."/>
            <person name="Nagy I."/>
            <person name="Toth A."/>
            <person name="Nagy I."/>
            <person name="Kukolya J."/>
        </authorList>
    </citation>
    <scope>NUCLEOTIDE SEQUENCE [LARGE SCALE GENOMIC DNA]</scope>
    <source>
        <strain evidence="2 3">DSM 43795</strain>
    </source>
</reference>
<protein>
    <submittedName>
        <fullName evidence="2">DUF4276 family protein</fullName>
    </submittedName>
</protein>
<feature type="compositionally biased region" description="Basic and acidic residues" evidence="1">
    <location>
        <begin position="11"/>
        <end position="20"/>
    </location>
</feature>
<gene>
    <name evidence="2" type="ORF">FOF52_10885</name>
</gene>
<dbReference type="Pfam" id="PF14103">
    <property type="entry name" value="DUF4276"/>
    <property type="match status" value="1"/>
</dbReference>
<dbReference type="EMBL" id="CP051627">
    <property type="protein sequence ID" value="UPT21399.1"/>
    <property type="molecule type" value="Genomic_DNA"/>
</dbReference>
<dbReference type="InterPro" id="IPR025455">
    <property type="entry name" value="DUF4276"/>
</dbReference>
<proteinExistence type="predicted"/>
<sequence length="66" mass="7239">MARWPATLVDGGRDTAPSKHLERLYPGHRKTSDGPDAIALAGLAHIRTRCPHTDRWPTAVEARLNG</sequence>
<evidence type="ECO:0000313" key="3">
    <source>
        <dbReference type="Proteomes" id="UP000832041"/>
    </source>
</evidence>
<feature type="region of interest" description="Disordered" evidence="1">
    <location>
        <begin position="1"/>
        <end position="20"/>
    </location>
</feature>
<keyword evidence="3" id="KW-1185">Reference proteome</keyword>